<sequence>MGAFISIFEKGFAGLAKGFAVGIGKAFKAGLTDPAKTIAHGISGMTEGAGPEFEAYRKDFSKWFDMPDRLAPNVNSLTTVVVHLSEPVYALVIILCALASIVILRYLFKVSAT</sequence>
<comment type="caution">
    <text evidence="2">The sequence shown here is derived from an EMBL/GenBank/DDBJ whole genome shotgun (WGS) entry which is preliminary data.</text>
</comment>
<keyword evidence="3" id="KW-1185">Reference proteome</keyword>
<dbReference type="Proteomes" id="UP001328107">
    <property type="component" value="Unassembled WGS sequence"/>
</dbReference>
<evidence type="ECO:0000313" key="2">
    <source>
        <dbReference type="EMBL" id="GMR36024.1"/>
    </source>
</evidence>
<evidence type="ECO:0000256" key="1">
    <source>
        <dbReference type="SAM" id="Phobius"/>
    </source>
</evidence>
<dbReference type="AlphaFoldDB" id="A0AAN4Z9W6"/>
<keyword evidence="1" id="KW-0812">Transmembrane</keyword>
<proteinExistence type="predicted"/>
<organism evidence="2 3">
    <name type="scientific">Pristionchus mayeri</name>
    <dbReference type="NCBI Taxonomy" id="1317129"/>
    <lineage>
        <taxon>Eukaryota</taxon>
        <taxon>Metazoa</taxon>
        <taxon>Ecdysozoa</taxon>
        <taxon>Nematoda</taxon>
        <taxon>Chromadorea</taxon>
        <taxon>Rhabditida</taxon>
        <taxon>Rhabditina</taxon>
        <taxon>Diplogasteromorpha</taxon>
        <taxon>Diplogasteroidea</taxon>
        <taxon>Neodiplogasteridae</taxon>
        <taxon>Pristionchus</taxon>
    </lineage>
</organism>
<feature type="non-terminal residue" evidence="2">
    <location>
        <position position="113"/>
    </location>
</feature>
<feature type="transmembrane region" description="Helical" evidence="1">
    <location>
        <begin position="88"/>
        <end position="108"/>
    </location>
</feature>
<dbReference type="EMBL" id="BTRK01000002">
    <property type="protein sequence ID" value="GMR36024.1"/>
    <property type="molecule type" value="Genomic_DNA"/>
</dbReference>
<evidence type="ECO:0000313" key="3">
    <source>
        <dbReference type="Proteomes" id="UP001328107"/>
    </source>
</evidence>
<reference evidence="3" key="1">
    <citation type="submission" date="2022-10" db="EMBL/GenBank/DDBJ databases">
        <title>Genome assembly of Pristionchus species.</title>
        <authorList>
            <person name="Yoshida K."/>
            <person name="Sommer R.J."/>
        </authorList>
    </citation>
    <scope>NUCLEOTIDE SEQUENCE [LARGE SCALE GENOMIC DNA]</scope>
    <source>
        <strain evidence="3">RS5460</strain>
    </source>
</reference>
<name>A0AAN4Z9W6_9BILA</name>
<accession>A0AAN4Z9W6</accession>
<gene>
    <name evidence="2" type="ORF">PMAYCL1PPCAC_06219</name>
</gene>
<keyword evidence="1" id="KW-1133">Transmembrane helix</keyword>
<protein>
    <submittedName>
        <fullName evidence="2">Uncharacterized protein</fullName>
    </submittedName>
</protein>
<keyword evidence="1" id="KW-0472">Membrane</keyword>